<dbReference type="Gene3D" id="1.25.40.10">
    <property type="entry name" value="Tetratricopeptide repeat domain"/>
    <property type="match status" value="8"/>
</dbReference>
<dbReference type="PROSITE" id="PS50005">
    <property type="entry name" value="TPR"/>
    <property type="match status" value="1"/>
</dbReference>
<dbReference type="EMBL" id="FQUU01000008">
    <property type="protein sequence ID" value="SHF28014.1"/>
    <property type="molecule type" value="Genomic_DNA"/>
</dbReference>
<feature type="repeat" description="TPR" evidence="3">
    <location>
        <begin position="686"/>
        <end position="719"/>
    </location>
</feature>
<dbReference type="SUPFAM" id="SSF48452">
    <property type="entry name" value="TPR-like"/>
    <property type="match status" value="6"/>
</dbReference>
<dbReference type="PANTHER" id="PTHR45586:SF1">
    <property type="entry name" value="LIPOPOLYSACCHARIDE ASSEMBLY PROTEIN B"/>
    <property type="match status" value="1"/>
</dbReference>
<dbReference type="STRING" id="1121884.SAMN02745131_02234"/>
<evidence type="ECO:0000256" key="3">
    <source>
        <dbReference type="PROSITE-ProRule" id="PRU00339"/>
    </source>
</evidence>
<evidence type="ECO:0000256" key="2">
    <source>
        <dbReference type="ARBA" id="ARBA00022803"/>
    </source>
</evidence>
<dbReference type="SMART" id="SM00028">
    <property type="entry name" value="TPR"/>
    <property type="match status" value="11"/>
</dbReference>
<evidence type="ECO:0000256" key="1">
    <source>
        <dbReference type="ARBA" id="ARBA00022737"/>
    </source>
</evidence>
<protein>
    <submittedName>
        <fullName evidence="4">Tetratricopeptide repeat-containing protein</fullName>
    </submittedName>
</protein>
<evidence type="ECO:0000313" key="4">
    <source>
        <dbReference type="EMBL" id="SHF28014.1"/>
    </source>
</evidence>
<keyword evidence="1" id="KW-0677">Repeat</keyword>
<proteinExistence type="predicted"/>
<evidence type="ECO:0000313" key="5">
    <source>
        <dbReference type="Proteomes" id="UP000184048"/>
    </source>
</evidence>
<organism evidence="4 5">
    <name type="scientific">Flavisolibacter ginsengisoli DSM 18119</name>
    <dbReference type="NCBI Taxonomy" id="1121884"/>
    <lineage>
        <taxon>Bacteria</taxon>
        <taxon>Pseudomonadati</taxon>
        <taxon>Bacteroidota</taxon>
        <taxon>Chitinophagia</taxon>
        <taxon>Chitinophagales</taxon>
        <taxon>Chitinophagaceae</taxon>
        <taxon>Flavisolibacter</taxon>
    </lineage>
</organism>
<dbReference type="Pfam" id="PF13181">
    <property type="entry name" value="TPR_8"/>
    <property type="match status" value="1"/>
</dbReference>
<dbReference type="InterPro" id="IPR011990">
    <property type="entry name" value="TPR-like_helical_dom_sf"/>
</dbReference>
<reference evidence="4 5" key="1">
    <citation type="submission" date="2016-11" db="EMBL/GenBank/DDBJ databases">
        <authorList>
            <person name="Jaros S."/>
            <person name="Januszkiewicz K."/>
            <person name="Wedrychowicz H."/>
        </authorList>
    </citation>
    <scope>NUCLEOTIDE SEQUENCE [LARGE SCALE GENOMIC DNA]</scope>
    <source>
        <strain evidence="4 5">DSM 18119</strain>
    </source>
</reference>
<dbReference type="PANTHER" id="PTHR45586">
    <property type="entry name" value="TPR REPEAT-CONTAINING PROTEIN PA4667"/>
    <property type="match status" value="1"/>
</dbReference>
<gene>
    <name evidence="4" type="ORF">SAMN02745131_02234</name>
</gene>
<keyword evidence="5" id="KW-1185">Reference proteome</keyword>
<dbReference type="SUPFAM" id="SSF81901">
    <property type="entry name" value="HCP-like"/>
    <property type="match status" value="1"/>
</dbReference>
<sequence>MMFFGMMFGHGQNNWNSINVIFATVKGRSMKKICTSLSFCFICVLSYSQQTYFFKNPKETFNEAKEYFQKEQYSLAYPLFKELQQSARETNVVNDPIETQEINYYATVSALKQNEGRAEQDALQFIDVTKNNARVQMMNFHLAEYYFRQKRFSDAVQLYEHANIANLNNREVADYKFHEGYAYFTMQQFAKAKPLLNTIRQVKSDPNYIDANYYYGFIAFRDRDYNDALQSFRIVENEPAYEAIVPYYIAQIYYVQGKKEEAISYAENKIKQGKTQYYDLELKQLLGHAYFEKKQYSKSLPYLEDYVNRSKKVRREDLYELSYAYYQAADYNKAIEGFKQLSGKEDSLSQHSMYLLGDSYLKTGQKTNARNAFLFGSSNNSNPEQREISRFNYAKLSYELGYQDEALKSLRTFLNDYPDSKYRDEAIELLVGALANTNNYKDALTLLEGIQYPTASVKRLLPRILYGRATEMINDGQLAEANALLDRALKDPNNASVLPLVNFWKGELAYRSNNIDDAIRYYNAYLNAGAPTSGEASERSVKYNLGYAYYRKENYPVAKSFFEPLATNVSLSSDPITQDAYIRTADTYFMGRNYSQARNMYDNVIRYSWPAEDYATFQKAMITGINNSNEKVNLLNTLIRKFPQSNLVDDANMEIANTYLADERFREAIPYLTTIINATGNNSMKPQAYLKSGIAYYNLNNNASAIAQYKQLLNNYPNSPEAENALENLKVIYVEQGKPSEYADVARQAGKPISVSAEDSLTYSAAQLQYENGNMPAALEAFNTYLQRFSDGTYSTNAQYYRAEIYNTRKDWQKALSSYTVVAERAPNTFAERAVLQAARINFFELKNYAEAERYYAQLKQITSSQENRLEAMRGLLRSQYQQQKWSDAVANAKDLISQKGSSSDDKSLANMAIGKSAQMGGQYDVAINSFKQVVAVNKAALAAEARYEIANSWFLLDRMKDAEKAAFEVINKSGSYDWWVTKAYILLGDVYFKEKDYFNAKATFQSVVDNSLNAELKSEAQGKLDKVIDEEGRNSKVNN</sequence>
<accession>A0A1M5ACY2</accession>
<dbReference type="AlphaFoldDB" id="A0A1M5ACY2"/>
<name>A0A1M5ACY2_9BACT</name>
<dbReference type="Proteomes" id="UP000184048">
    <property type="component" value="Unassembled WGS sequence"/>
</dbReference>
<dbReference type="InterPro" id="IPR019734">
    <property type="entry name" value="TPR_rpt"/>
</dbReference>
<dbReference type="Pfam" id="PF13174">
    <property type="entry name" value="TPR_6"/>
    <property type="match status" value="2"/>
</dbReference>
<keyword evidence="2 3" id="KW-0802">TPR repeat</keyword>
<dbReference type="InterPro" id="IPR051012">
    <property type="entry name" value="CellSynth/LPSAsmb/PSIAsmb"/>
</dbReference>
<dbReference type="Pfam" id="PF13432">
    <property type="entry name" value="TPR_16"/>
    <property type="match status" value="3"/>
</dbReference>